<keyword evidence="2" id="KW-0813">Transport</keyword>
<dbReference type="InterPro" id="IPR050171">
    <property type="entry name" value="MFS_Transporters"/>
</dbReference>
<feature type="transmembrane region" description="Helical" evidence="7">
    <location>
        <begin position="107"/>
        <end position="129"/>
    </location>
</feature>
<feature type="transmembrane region" description="Helical" evidence="7">
    <location>
        <begin position="340"/>
        <end position="357"/>
    </location>
</feature>
<dbReference type="Proteomes" id="UP000295391">
    <property type="component" value="Unassembled WGS sequence"/>
</dbReference>
<dbReference type="SUPFAM" id="SSF103473">
    <property type="entry name" value="MFS general substrate transporter"/>
    <property type="match status" value="1"/>
</dbReference>
<keyword evidence="10" id="KW-1185">Reference proteome</keyword>
<dbReference type="InterPro" id="IPR036259">
    <property type="entry name" value="MFS_trans_sf"/>
</dbReference>
<feature type="transmembrane region" description="Helical" evidence="7">
    <location>
        <begin position="225"/>
        <end position="241"/>
    </location>
</feature>
<evidence type="ECO:0000256" key="3">
    <source>
        <dbReference type="ARBA" id="ARBA00022475"/>
    </source>
</evidence>
<dbReference type="Pfam" id="PF07690">
    <property type="entry name" value="MFS_1"/>
    <property type="match status" value="1"/>
</dbReference>
<feature type="transmembrane region" description="Helical" evidence="7">
    <location>
        <begin position="308"/>
        <end position="328"/>
    </location>
</feature>
<dbReference type="PANTHER" id="PTHR23517">
    <property type="entry name" value="RESISTANCE PROTEIN MDTM, PUTATIVE-RELATED-RELATED"/>
    <property type="match status" value="1"/>
</dbReference>
<dbReference type="GO" id="GO:0022857">
    <property type="term" value="F:transmembrane transporter activity"/>
    <property type="evidence" value="ECO:0007669"/>
    <property type="project" value="InterPro"/>
</dbReference>
<evidence type="ECO:0000313" key="10">
    <source>
        <dbReference type="Proteomes" id="UP000295391"/>
    </source>
</evidence>
<evidence type="ECO:0000256" key="2">
    <source>
        <dbReference type="ARBA" id="ARBA00022448"/>
    </source>
</evidence>
<dbReference type="InterPro" id="IPR011701">
    <property type="entry name" value="MFS"/>
</dbReference>
<evidence type="ECO:0000256" key="4">
    <source>
        <dbReference type="ARBA" id="ARBA00022692"/>
    </source>
</evidence>
<name>A0A4R6VS64_9HYPH</name>
<dbReference type="OrthoDB" id="3237211at2"/>
<keyword evidence="6 7" id="KW-0472">Membrane</keyword>
<evidence type="ECO:0000256" key="5">
    <source>
        <dbReference type="ARBA" id="ARBA00022989"/>
    </source>
</evidence>
<organism evidence="9 10">
    <name type="scientific">Maritalea mobilis</name>
    <dbReference type="NCBI Taxonomy" id="483324"/>
    <lineage>
        <taxon>Bacteria</taxon>
        <taxon>Pseudomonadati</taxon>
        <taxon>Pseudomonadota</taxon>
        <taxon>Alphaproteobacteria</taxon>
        <taxon>Hyphomicrobiales</taxon>
        <taxon>Devosiaceae</taxon>
        <taxon>Maritalea</taxon>
    </lineage>
</organism>
<feature type="transmembrane region" description="Helical" evidence="7">
    <location>
        <begin position="429"/>
        <end position="449"/>
    </location>
</feature>
<feature type="transmembrane region" description="Helical" evidence="7">
    <location>
        <begin position="199"/>
        <end position="219"/>
    </location>
</feature>
<gene>
    <name evidence="9" type="ORF">ATL17_0262</name>
</gene>
<feature type="transmembrane region" description="Helical" evidence="7">
    <location>
        <begin position="272"/>
        <end position="288"/>
    </location>
</feature>
<dbReference type="GO" id="GO:0005886">
    <property type="term" value="C:plasma membrane"/>
    <property type="evidence" value="ECO:0007669"/>
    <property type="project" value="UniProtKB-SubCell"/>
</dbReference>
<feature type="transmembrane region" description="Helical" evidence="7">
    <location>
        <begin position="363"/>
        <end position="388"/>
    </location>
</feature>
<evidence type="ECO:0000313" key="9">
    <source>
        <dbReference type="EMBL" id="TDQ66271.1"/>
    </source>
</evidence>
<comment type="caution">
    <text evidence="9">The sequence shown here is derived from an EMBL/GenBank/DDBJ whole genome shotgun (WGS) entry which is preliminary data.</text>
</comment>
<dbReference type="EMBL" id="SNYR01000001">
    <property type="protein sequence ID" value="TDQ66271.1"/>
    <property type="molecule type" value="Genomic_DNA"/>
</dbReference>
<feature type="transmembrane region" description="Helical" evidence="7">
    <location>
        <begin position="400"/>
        <end position="423"/>
    </location>
</feature>
<protein>
    <submittedName>
        <fullName evidence="9">Putative MFS family arabinose efflux permease</fullName>
    </submittedName>
</protein>
<evidence type="ECO:0000256" key="6">
    <source>
        <dbReference type="ARBA" id="ARBA00023136"/>
    </source>
</evidence>
<keyword evidence="4 7" id="KW-0812">Transmembrane</keyword>
<dbReference type="PROSITE" id="PS50850">
    <property type="entry name" value="MFS"/>
    <property type="match status" value="1"/>
</dbReference>
<keyword evidence="3" id="KW-1003">Cell membrane</keyword>
<feature type="transmembrane region" description="Helical" evidence="7">
    <location>
        <begin position="136"/>
        <end position="155"/>
    </location>
</feature>
<reference evidence="9 10" key="1">
    <citation type="submission" date="2019-03" db="EMBL/GenBank/DDBJ databases">
        <title>Genomic Encyclopedia of Type Strains, Phase III (KMG-III): the genomes of soil and plant-associated and newly described type strains.</title>
        <authorList>
            <person name="Whitman W."/>
        </authorList>
    </citation>
    <scope>NUCLEOTIDE SEQUENCE [LARGE SCALE GENOMIC DNA]</scope>
    <source>
        <strain evidence="9 10">CGMCC 1.7002</strain>
    </source>
</reference>
<sequence length="464" mass="50911">MHLLQWISDPYDVTLSNLWRKRTYQYAGTKSHIADKDKNDPIMDVWGEKSVANEKKAGGFVATLRSLPPHAQFFIVAITLTRLTSFMVFPFLAVILSERLGATVFQIGFLFTLGAFVGLAASPIAGFIADGMRKKNLMHGANLLTIICFLILAFLPNLQAYFIAITLFSAAGGVLEPLLRSSLGELAENEEQRPALFHVRYYIVNIAGAVGPFIGLWFIQNGNNSIFLIAAASYILLGYAIQFKLPEIEDTPTAKERGSSLSVLKEAFKHRLFVALFISNLLLVFIYAQTDEPLTLHMINLGVPDLAAIIAMLTVTNTVVVLVIHGLFMKQIMEMGERTAFLVAIACLGLSLLMIAINQQQFVWLWVLAIGVSTLGEIIALPMFLTIVDRVAPKDQRNSFFGIYMLSNLGGAVAPLLAAQLIITLGGPVLFYAATALCLPLAWIGYIALKEKQPIAEEGEIESV</sequence>
<feature type="transmembrane region" description="Helical" evidence="7">
    <location>
        <begin position="73"/>
        <end position="95"/>
    </location>
</feature>
<proteinExistence type="predicted"/>
<comment type="subcellular location">
    <subcellularLocation>
        <location evidence="1">Cell membrane</location>
        <topology evidence="1">Multi-pass membrane protein</topology>
    </subcellularLocation>
</comment>
<dbReference type="Gene3D" id="1.20.1250.20">
    <property type="entry name" value="MFS general substrate transporter like domains"/>
    <property type="match status" value="1"/>
</dbReference>
<evidence type="ECO:0000259" key="8">
    <source>
        <dbReference type="PROSITE" id="PS50850"/>
    </source>
</evidence>
<dbReference type="PANTHER" id="PTHR23517:SF3">
    <property type="entry name" value="INTEGRAL MEMBRANE TRANSPORT PROTEIN"/>
    <property type="match status" value="1"/>
</dbReference>
<dbReference type="InterPro" id="IPR020846">
    <property type="entry name" value="MFS_dom"/>
</dbReference>
<evidence type="ECO:0000256" key="7">
    <source>
        <dbReference type="SAM" id="Phobius"/>
    </source>
</evidence>
<dbReference type="AlphaFoldDB" id="A0A4R6VS64"/>
<feature type="domain" description="Major facilitator superfamily (MFS) profile" evidence="8">
    <location>
        <begin position="70"/>
        <end position="453"/>
    </location>
</feature>
<evidence type="ECO:0000256" key="1">
    <source>
        <dbReference type="ARBA" id="ARBA00004651"/>
    </source>
</evidence>
<accession>A0A4R6VS64</accession>
<keyword evidence="5 7" id="KW-1133">Transmembrane helix</keyword>